<dbReference type="EMBL" id="BSPK01000084">
    <property type="protein sequence ID" value="GLS65946.1"/>
    <property type="molecule type" value="Genomic_DNA"/>
</dbReference>
<dbReference type="RefSeq" id="WP_147024747.1">
    <property type="nucleotide sequence ID" value="NZ_BJZU01000016.1"/>
</dbReference>
<reference evidence="2 4" key="3">
    <citation type="submission" date="2019-07" db="EMBL/GenBank/DDBJ databases">
        <title>Whole genome shotgun sequence of Methylobacterium oxalidis NBRC 107715.</title>
        <authorList>
            <person name="Hosoyama A."/>
            <person name="Uohara A."/>
            <person name="Ohji S."/>
            <person name="Ichikawa N."/>
        </authorList>
    </citation>
    <scope>NUCLEOTIDE SEQUENCE [LARGE SCALE GENOMIC DNA]</scope>
    <source>
        <strain evidence="2 4">NBRC 107715</strain>
    </source>
</reference>
<evidence type="ECO:0000313" key="3">
    <source>
        <dbReference type="EMBL" id="GLS65946.1"/>
    </source>
</evidence>
<protein>
    <submittedName>
        <fullName evidence="2">Uncharacterized protein</fullName>
    </submittedName>
</protein>
<feature type="transmembrane region" description="Helical" evidence="1">
    <location>
        <begin position="35"/>
        <end position="57"/>
    </location>
</feature>
<sequence>MGLAQSLGLTLAFLAPLPREWPGPGRPDLPRVNWWIVGLTAWFLIALTCMPLSLALAEHWALQRIGAHCRASGGRVALVTAEDRRAYRCEPAPAPRASP</sequence>
<keyword evidence="1" id="KW-0812">Transmembrane</keyword>
<evidence type="ECO:0000313" key="5">
    <source>
        <dbReference type="Proteomes" id="UP001156856"/>
    </source>
</evidence>
<keyword evidence="1" id="KW-0472">Membrane</keyword>
<gene>
    <name evidence="3" type="ORF">GCM10007888_43280</name>
    <name evidence="2" type="ORF">MOX02_10510</name>
</gene>
<reference evidence="5" key="2">
    <citation type="journal article" date="2019" name="Int. J. Syst. Evol. Microbiol.">
        <title>The Global Catalogue of Microorganisms (GCM) 10K type strain sequencing project: providing services to taxonomists for standard genome sequencing and annotation.</title>
        <authorList>
            <consortium name="The Broad Institute Genomics Platform"/>
            <consortium name="The Broad Institute Genome Sequencing Center for Infectious Disease"/>
            <person name="Wu L."/>
            <person name="Ma J."/>
        </authorList>
    </citation>
    <scope>NUCLEOTIDE SEQUENCE [LARGE SCALE GENOMIC DNA]</scope>
    <source>
        <strain evidence="5">NBRC 107715</strain>
    </source>
</reference>
<dbReference type="AlphaFoldDB" id="A0A512IZC1"/>
<dbReference type="OrthoDB" id="8004084at2"/>
<keyword evidence="5" id="KW-1185">Reference proteome</keyword>
<evidence type="ECO:0000313" key="2">
    <source>
        <dbReference type="EMBL" id="GEP03013.1"/>
    </source>
</evidence>
<dbReference type="EMBL" id="BJZU01000016">
    <property type="protein sequence ID" value="GEP03013.1"/>
    <property type="molecule type" value="Genomic_DNA"/>
</dbReference>
<proteinExistence type="predicted"/>
<reference evidence="3" key="1">
    <citation type="journal article" date="2014" name="Int. J. Syst. Evol. Microbiol.">
        <title>Complete genome of a new Firmicutes species belonging to the dominant human colonic microbiota ('Ruminococcus bicirculans') reveals two chromosomes and a selective capacity to utilize plant glucans.</title>
        <authorList>
            <consortium name="NISC Comparative Sequencing Program"/>
            <person name="Wegmann U."/>
            <person name="Louis P."/>
            <person name="Goesmann A."/>
            <person name="Henrissat B."/>
            <person name="Duncan S.H."/>
            <person name="Flint H.J."/>
        </authorList>
    </citation>
    <scope>NUCLEOTIDE SEQUENCE</scope>
    <source>
        <strain evidence="3">NBRC 107715</strain>
    </source>
</reference>
<dbReference type="Proteomes" id="UP000321960">
    <property type="component" value="Unassembled WGS sequence"/>
</dbReference>
<organism evidence="2 4">
    <name type="scientific">Methylobacterium oxalidis</name>
    <dbReference type="NCBI Taxonomy" id="944322"/>
    <lineage>
        <taxon>Bacteria</taxon>
        <taxon>Pseudomonadati</taxon>
        <taxon>Pseudomonadota</taxon>
        <taxon>Alphaproteobacteria</taxon>
        <taxon>Hyphomicrobiales</taxon>
        <taxon>Methylobacteriaceae</taxon>
        <taxon>Methylobacterium</taxon>
    </lineage>
</organism>
<keyword evidence="1" id="KW-1133">Transmembrane helix</keyword>
<evidence type="ECO:0000256" key="1">
    <source>
        <dbReference type="SAM" id="Phobius"/>
    </source>
</evidence>
<reference evidence="3" key="4">
    <citation type="submission" date="2023-01" db="EMBL/GenBank/DDBJ databases">
        <title>Draft genome sequence of Methylobacterium oxalidis strain NBRC 107715.</title>
        <authorList>
            <person name="Sun Q."/>
            <person name="Mori K."/>
        </authorList>
    </citation>
    <scope>NUCLEOTIDE SEQUENCE</scope>
    <source>
        <strain evidence="3">NBRC 107715</strain>
    </source>
</reference>
<accession>A0A512IZC1</accession>
<evidence type="ECO:0000313" key="4">
    <source>
        <dbReference type="Proteomes" id="UP000321960"/>
    </source>
</evidence>
<comment type="caution">
    <text evidence="2">The sequence shown here is derived from an EMBL/GenBank/DDBJ whole genome shotgun (WGS) entry which is preliminary data.</text>
</comment>
<dbReference type="Proteomes" id="UP001156856">
    <property type="component" value="Unassembled WGS sequence"/>
</dbReference>
<name>A0A512IZC1_9HYPH</name>